<keyword evidence="3" id="KW-1185">Reference proteome</keyword>
<dbReference type="EMBL" id="SGPM01000528">
    <property type="protein sequence ID" value="THH19630.1"/>
    <property type="molecule type" value="Genomic_DNA"/>
</dbReference>
<dbReference type="OrthoDB" id="2685482at2759"/>
<feature type="compositionally biased region" description="Basic and acidic residues" evidence="1">
    <location>
        <begin position="856"/>
        <end position="876"/>
    </location>
</feature>
<evidence type="ECO:0000313" key="2">
    <source>
        <dbReference type="EMBL" id="THH19630.1"/>
    </source>
</evidence>
<protein>
    <submittedName>
        <fullName evidence="2">Uncharacterized protein</fullName>
    </submittedName>
</protein>
<sequence>MPKVEMPKRRRKEYYVLDSAHRRFLQTYVDEYRKHRKGENKAKMSQIVKKAVDAVLEEFNINRKKYLQSMSKAVKVLLHQTTYLRKPNSLRITKKPSAVSLYAHAYIEEHRENVARLKAVDEDEQKKPRKDISYWWAAANGMWDEASEDVRAEYIEKAEALDAGDSTYDEKRRLADKELGATIRRFLTIMWNRYGVVAAISTARVAGPTKGDEVEITYWDSPPDVTSLNMSVLNSNNFTPTRLQKWAEVAFLPVLRELGIAEDGEDDEEVEDMSVGPATEGKKKNPPPVLKVDAEGWPLLPEDWAPFKTGNLKNRKDIIRVFIGMHQAIASGNKYVVGKSSAAWVHYSEPNKLVQLVKAEYLPAEITCLKDPSRMNETEVTLLQEHWMDRQNDPAVPLTFRFDSRISHTSDGSFSTEPANLNPLALTVRPAPRKKVASRKGKERAVEASDDSGELFAELDEVSDEEPAPRPKARKKTVPKKIADDDSVQPSEEPAPTREKAKSPHVQAVRRGTVAETSSQAVVPQGMDTANTATSTRGTAKRVSIAPSMDGSGSGDEDNRAVEKIDIYAGRRLIPSRFASTLNERIAYLKKLCNDTGYVALLRYHRKSKALHPASYKPTSVYWAWWTYASEHAPVEFHQSHNVEKVVLRYIEDFEWHRDGHWCLSGPELESFLIFSGVLYRDTLLVQQQEPDEGVPSDEYWRSSSMPFKLVDNTLPDLWRKMVAMLPSTNIRRGSIGPVRLAPQPQAIAGGSGVRATPPAADGNLPTPSHTPGSNPPPRRGSKKSMGDRAFEPDVSLPPRSNIPSKSNKGTRKAEILPADSDCDEESDIDSVQPVTRKPTPKAKAKAVDVDPSSDPDDHPTRKGKAEGKGKAKEVVLSEAADLTSCSEHDIPVPVKPKGTTSKKGPSNVAQDPDSDNPSDGDVPPPRKQTRSKPGQSKTIRVLQTQVIFHSEHRPRLHIVLIVSLEPHPS</sequence>
<feature type="compositionally biased region" description="Polar residues" evidence="1">
    <location>
        <begin position="515"/>
        <end position="538"/>
    </location>
</feature>
<dbReference type="Proteomes" id="UP000308730">
    <property type="component" value="Unassembled WGS sequence"/>
</dbReference>
<gene>
    <name evidence="2" type="ORF">EUX98_g8735</name>
</gene>
<evidence type="ECO:0000256" key="1">
    <source>
        <dbReference type="SAM" id="MobiDB-lite"/>
    </source>
</evidence>
<feature type="compositionally biased region" description="Polar residues" evidence="1">
    <location>
        <begin position="899"/>
        <end position="910"/>
    </location>
</feature>
<feature type="region of interest" description="Disordered" evidence="1">
    <location>
        <begin position="263"/>
        <end position="289"/>
    </location>
</feature>
<feature type="region of interest" description="Disordered" evidence="1">
    <location>
        <begin position="733"/>
        <end position="940"/>
    </location>
</feature>
<proteinExistence type="predicted"/>
<evidence type="ECO:0000313" key="3">
    <source>
        <dbReference type="Proteomes" id="UP000308730"/>
    </source>
</evidence>
<feature type="compositionally biased region" description="Acidic residues" evidence="1">
    <location>
        <begin position="263"/>
        <end position="272"/>
    </location>
</feature>
<feature type="compositionally biased region" description="Acidic residues" evidence="1">
    <location>
        <begin position="448"/>
        <end position="466"/>
    </location>
</feature>
<dbReference type="AlphaFoldDB" id="A0A4S4M9K9"/>
<feature type="region of interest" description="Disordered" evidence="1">
    <location>
        <begin position="432"/>
        <end position="558"/>
    </location>
</feature>
<feature type="compositionally biased region" description="Basic residues" evidence="1">
    <location>
        <begin position="432"/>
        <end position="442"/>
    </location>
</feature>
<name>A0A4S4M9K9_9APHY</name>
<comment type="caution">
    <text evidence="2">The sequence shown here is derived from an EMBL/GenBank/DDBJ whole genome shotgun (WGS) entry which is preliminary data.</text>
</comment>
<organism evidence="2 3">
    <name type="scientific">Antrodiella citrinella</name>
    <dbReference type="NCBI Taxonomy" id="2447956"/>
    <lineage>
        <taxon>Eukaryota</taxon>
        <taxon>Fungi</taxon>
        <taxon>Dikarya</taxon>
        <taxon>Basidiomycota</taxon>
        <taxon>Agaricomycotina</taxon>
        <taxon>Agaricomycetes</taxon>
        <taxon>Polyporales</taxon>
        <taxon>Steccherinaceae</taxon>
        <taxon>Antrodiella</taxon>
    </lineage>
</organism>
<reference evidence="2 3" key="1">
    <citation type="submission" date="2019-02" db="EMBL/GenBank/DDBJ databases">
        <title>Genome sequencing of the rare red list fungi Antrodiella citrinella (Flaviporus citrinellus).</title>
        <authorList>
            <person name="Buettner E."/>
            <person name="Kellner H."/>
        </authorList>
    </citation>
    <scope>NUCLEOTIDE SEQUENCE [LARGE SCALE GENOMIC DNA]</scope>
    <source>
        <strain evidence="2 3">DSM 108506</strain>
    </source>
</reference>
<accession>A0A4S4M9K9</accession>